<dbReference type="InterPro" id="IPR029058">
    <property type="entry name" value="AB_hydrolase_fold"/>
</dbReference>
<evidence type="ECO:0000313" key="2">
    <source>
        <dbReference type="EMBL" id="GGN71049.1"/>
    </source>
</evidence>
<name>A0ABQ2K5L6_9NOCA</name>
<dbReference type="EMBL" id="BMNE01000001">
    <property type="protein sequence ID" value="GGN71049.1"/>
    <property type="molecule type" value="Genomic_DNA"/>
</dbReference>
<protein>
    <recommendedName>
        <fullName evidence="1">Thioesterase domain-containing protein</fullName>
    </recommendedName>
</protein>
<dbReference type="Proteomes" id="UP000658127">
    <property type="component" value="Unassembled WGS sequence"/>
</dbReference>
<comment type="caution">
    <text evidence="2">The sequence shown here is derived from an EMBL/GenBank/DDBJ whole genome shotgun (WGS) entry which is preliminary data.</text>
</comment>
<dbReference type="Pfam" id="PF00975">
    <property type="entry name" value="Thioesterase"/>
    <property type="match status" value="1"/>
</dbReference>
<sequence>MHADSSGTGPDPACAWSPDRPASCPAVSAVDGGRAGSSALSVVVPIRPRAASVDGAPLFCVAGDAGLAWNYAGLVAHIDPRVPIYGLQAPVAPAPRTIREYAARYVAEIRRIAPHGPYQLLGWSAGGFVAHEIAVLLRAAGDHVRVVLLDADLAAHRAVPPQRLSAGEFVARFGPLLGVEADTAELTADETAAVVTAALAGTLELTGADLDRIADAADTATRMVAGHRPSRLPGDLTVCVAGREPDGETRRNPEVAVRNWYPYVEGEVTGFVLDAAPDELTAPDLLPEIARVLGTATATSTSR</sequence>
<feature type="domain" description="Thioesterase" evidence="1">
    <location>
        <begin position="57"/>
        <end position="250"/>
    </location>
</feature>
<accession>A0ABQ2K5L6</accession>
<dbReference type="SUPFAM" id="SSF53474">
    <property type="entry name" value="alpha/beta-Hydrolases"/>
    <property type="match status" value="1"/>
</dbReference>
<dbReference type="RefSeq" id="WP_229739606.1">
    <property type="nucleotide sequence ID" value="NZ_BMNE01000001.1"/>
</dbReference>
<evidence type="ECO:0000313" key="3">
    <source>
        <dbReference type="Proteomes" id="UP000658127"/>
    </source>
</evidence>
<dbReference type="InterPro" id="IPR001031">
    <property type="entry name" value="Thioesterase"/>
</dbReference>
<evidence type="ECO:0000259" key="1">
    <source>
        <dbReference type="Pfam" id="PF00975"/>
    </source>
</evidence>
<reference evidence="3" key="1">
    <citation type="journal article" date="2019" name="Int. J. Syst. Evol. Microbiol.">
        <title>The Global Catalogue of Microorganisms (GCM) 10K type strain sequencing project: providing services to taxonomists for standard genome sequencing and annotation.</title>
        <authorList>
            <consortium name="The Broad Institute Genomics Platform"/>
            <consortium name="The Broad Institute Genome Sequencing Center for Infectious Disease"/>
            <person name="Wu L."/>
            <person name="Ma J."/>
        </authorList>
    </citation>
    <scope>NUCLEOTIDE SEQUENCE [LARGE SCALE GENOMIC DNA]</scope>
    <source>
        <strain evidence="3">CGMCC 4.7329</strain>
    </source>
</reference>
<keyword evidence="3" id="KW-1185">Reference proteome</keyword>
<proteinExistence type="predicted"/>
<organism evidence="2 3">
    <name type="scientific">Nocardia rhizosphaerihabitans</name>
    <dbReference type="NCBI Taxonomy" id="1691570"/>
    <lineage>
        <taxon>Bacteria</taxon>
        <taxon>Bacillati</taxon>
        <taxon>Actinomycetota</taxon>
        <taxon>Actinomycetes</taxon>
        <taxon>Mycobacteriales</taxon>
        <taxon>Nocardiaceae</taxon>
        <taxon>Nocardia</taxon>
    </lineage>
</organism>
<gene>
    <name evidence="2" type="ORF">GCM10011610_10760</name>
</gene>
<dbReference type="Gene3D" id="3.40.50.1820">
    <property type="entry name" value="alpha/beta hydrolase"/>
    <property type="match status" value="1"/>
</dbReference>